<name>A0A1C7MP61_GRIFR</name>
<reference evidence="1 2" key="1">
    <citation type="submission" date="2016-03" db="EMBL/GenBank/DDBJ databases">
        <title>Whole genome sequencing of Grifola frondosa 9006-11.</title>
        <authorList>
            <person name="Min B."/>
            <person name="Park H."/>
            <person name="Kim J.-G."/>
            <person name="Cho H."/>
            <person name="Oh Y.-L."/>
            <person name="Kong W.-S."/>
            <person name="Choi I.-G."/>
        </authorList>
    </citation>
    <scope>NUCLEOTIDE SEQUENCE [LARGE SCALE GENOMIC DNA]</scope>
    <source>
        <strain evidence="1 2">9006-11</strain>
    </source>
</reference>
<dbReference type="EMBL" id="LUGG01000001">
    <property type="protein sequence ID" value="OBZ78652.1"/>
    <property type="molecule type" value="Genomic_DNA"/>
</dbReference>
<evidence type="ECO:0000313" key="2">
    <source>
        <dbReference type="Proteomes" id="UP000092993"/>
    </source>
</evidence>
<protein>
    <submittedName>
        <fullName evidence="1">Uncharacterized protein</fullName>
    </submittedName>
</protein>
<dbReference type="AlphaFoldDB" id="A0A1C7MP61"/>
<keyword evidence="2" id="KW-1185">Reference proteome</keyword>
<dbReference type="STRING" id="5627.A0A1C7MP61"/>
<gene>
    <name evidence="1" type="ORF">A0H81_00004</name>
</gene>
<dbReference type="Proteomes" id="UP000092993">
    <property type="component" value="Unassembled WGS sequence"/>
</dbReference>
<organism evidence="1 2">
    <name type="scientific">Grifola frondosa</name>
    <name type="common">Maitake</name>
    <name type="synonym">Polyporus frondosus</name>
    <dbReference type="NCBI Taxonomy" id="5627"/>
    <lineage>
        <taxon>Eukaryota</taxon>
        <taxon>Fungi</taxon>
        <taxon>Dikarya</taxon>
        <taxon>Basidiomycota</taxon>
        <taxon>Agaricomycotina</taxon>
        <taxon>Agaricomycetes</taxon>
        <taxon>Polyporales</taxon>
        <taxon>Grifolaceae</taxon>
        <taxon>Grifola</taxon>
    </lineage>
</organism>
<dbReference type="OrthoDB" id="423313at2759"/>
<accession>A0A1C7MP61</accession>
<evidence type="ECO:0000313" key="1">
    <source>
        <dbReference type="EMBL" id="OBZ78652.1"/>
    </source>
</evidence>
<dbReference type="CDD" id="cd11296">
    <property type="entry name" value="O-FucT_like"/>
    <property type="match status" value="1"/>
</dbReference>
<sequence length="102" mass="12069">MCAIEPWEYEKDYSPAWRHVVRHFRWKQELEELAKSYVRHTLQVPADAAIPPFITVHVRRRDFAGMCGNVPREECFAPLSVYARRVREVQEELRDLGVEATK</sequence>
<proteinExistence type="predicted"/>
<comment type="caution">
    <text evidence="1">The sequence shown here is derived from an EMBL/GenBank/DDBJ whole genome shotgun (WGS) entry which is preliminary data.</text>
</comment>